<proteinExistence type="predicted"/>
<dbReference type="RefSeq" id="WP_143544723.1">
    <property type="nucleotide sequence ID" value="NZ_BMLC01000004.1"/>
</dbReference>
<evidence type="ECO:0000313" key="1">
    <source>
        <dbReference type="EMBL" id="SOE72304.1"/>
    </source>
</evidence>
<dbReference type="Proteomes" id="UP000219440">
    <property type="component" value="Unassembled WGS sequence"/>
</dbReference>
<name>A0A2C9A0E6_9MICO</name>
<protein>
    <submittedName>
        <fullName evidence="1">Uncharacterized protein</fullName>
    </submittedName>
</protein>
<organism evidence="1 2">
    <name type="scientific">Salinibacterium xinjiangense</name>
    <dbReference type="NCBI Taxonomy" id="386302"/>
    <lineage>
        <taxon>Bacteria</taxon>
        <taxon>Bacillati</taxon>
        <taxon>Actinomycetota</taxon>
        <taxon>Actinomycetes</taxon>
        <taxon>Micrococcales</taxon>
        <taxon>Microbacteriaceae</taxon>
        <taxon>Salinibacterium</taxon>
    </lineage>
</organism>
<dbReference type="EMBL" id="OCST01000005">
    <property type="protein sequence ID" value="SOE72304.1"/>
    <property type="molecule type" value="Genomic_DNA"/>
</dbReference>
<reference evidence="1 2" key="1">
    <citation type="submission" date="2017-09" db="EMBL/GenBank/DDBJ databases">
        <authorList>
            <person name="Ehlers B."/>
            <person name="Leendertz F.H."/>
        </authorList>
    </citation>
    <scope>NUCLEOTIDE SEQUENCE [LARGE SCALE GENOMIC DNA]</scope>
    <source>
        <strain evidence="1 2">CGMCC 1.05381</strain>
    </source>
</reference>
<keyword evidence="2" id="KW-1185">Reference proteome</keyword>
<accession>A0A2C9A0E6</accession>
<sequence length="171" mass="18955">MSALFLFTQALGESAYRRIEPKVKASFPPTLCGIGTLPRQLQVERVGLKSWQVSDSIARTAIAVLEVIPLDGSRWRISDSMVNERDPCWLLGYVERLEHDKYEVLWLAAPVTWAFVASFEDALAAVADRTQVTGAIQAQHDPAIAASSTVVSSHLAFDHIRRRQQASTTAY</sequence>
<dbReference type="AlphaFoldDB" id="A0A2C9A0E6"/>
<evidence type="ECO:0000313" key="2">
    <source>
        <dbReference type="Proteomes" id="UP000219440"/>
    </source>
</evidence>
<dbReference type="OrthoDB" id="5078000at2"/>
<gene>
    <name evidence="1" type="ORF">SAMN06296378_2449</name>
</gene>